<evidence type="ECO:0000259" key="4">
    <source>
        <dbReference type="Pfam" id="PF02668"/>
    </source>
</evidence>
<feature type="domain" description="TauD/TfdA-like" evidence="4">
    <location>
        <begin position="15"/>
        <end position="266"/>
    </location>
</feature>
<keyword evidence="5" id="KW-0223">Dioxygenase</keyword>
<dbReference type="PANTHER" id="PTHR10696">
    <property type="entry name" value="GAMMA-BUTYROBETAINE HYDROXYLASE-RELATED"/>
    <property type="match status" value="1"/>
</dbReference>
<evidence type="ECO:0000256" key="1">
    <source>
        <dbReference type="ARBA" id="ARBA00001954"/>
    </source>
</evidence>
<keyword evidence="6" id="KW-1185">Reference proteome</keyword>
<dbReference type="Proteomes" id="UP001551695">
    <property type="component" value="Unassembled WGS sequence"/>
</dbReference>
<dbReference type="PANTHER" id="PTHR10696:SF53">
    <property type="entry name" value="TYROSINE ISONITRILE DESATURASE"/>
    <property type="match status" value="1"/>
</dbReference>
<evidence type="ECO:0000313" key="5">
    <source>
        <dbReference type="EMBL" id="MEV0707480.1"/>
    </source>
</evidence>
<dbReference type="InterPro" id="IPR050411">
    <property type="entry name" value="AlphaKG_dependent_hydroxylases"/>
</dbReference>
<accession>A0ABV3FQA8</accession>
<evidence type="ECO:0000256" key="2">
    <source>
        <dbReference type="ARBA" id="ARBA00023002"/>
    </source>
</evidence>
<dbReference type="EMBL" id="JBFAKC010000003">
    <property type="protein sequence ID" value="MEV0707480.1"/>
    <property type="molecule type" value="Genomic_DNA"/>
</dbReference>
<evidence type="ECO:0000256" key="3">
    <source>
        <dbReference type="ARBA" id="ARBA00023004"/>
    </source>
</evidence>
<reference evidence="5 6" key="1">
    <citation type="submission" date="2024-06" db="EMBL/GenBank/DDBJ databases">
        <title>The Natural Products Discovery Center: Release of the First 8490 Sequenced Strains for Exploring Actinobacteria Biosynthetic Diversity.</title>
        <authorList>
            <person name="Kalkreuter E."/>
            <person name="Kautsar S.A."/>
            <person name="Yang D."/>
            <person name="Bader C.D."/>
            <person name="Teijaro C.N."/>
            <person name="Fluegel L."/>
            <person name="Davis C.M."/>
            <person name="Simpson J.R."/>
            <person name="Lauterbach L."/>
            <person name="Steele A.D."/>
            <person name="Gui C."/>
            <person name="Meng S."/>
            <person name="Li G."/>
            <person name="Viehrig K."/>
            <person name="Ye F."/>
            <person name="Su P."/>
            <person name="Kiefer A.F."/>
            <person name="Nichols A."/>
            <person name="Cepeda A.J."/>
            <person name="Yan W."/>
            <person name="Fan B."/>
            <person name="Jiang Y."/>
            <person name="Adhikari A."/>
            <person name="Zheng C.-J."/>
            <person name="Schuster L."/>
            <person name="Cowan T.M."/>
            <person name="Smanski M.J."/>
            <person name="Chevrette M.G."/>
            <person name="De Carvalho L.P.S."/>
            <person name="Shen B."/>
        </authorList>
    </citation>
    <scope>NUCLEOTIDE SEQUENCE [LARGE SCALE GENOMIC DNA]</scope>
    <source>
        <strain evidence="5 6">NPDC050403</strain>
    </source>
</reference>
<dbReference type="GO" id="GO:0051213">
    <property type="term" value="F:dioxygenase activity"/>
    <property type="evidence" value="ECO:0007669"/>
    <property type="project" value="UniProtKB-KW"/>
</dbReference>
<evidence type="ECO:0000313" key="6">
    <source>
        <dbReference type="Proteomes" id="UP001551695"/>
    </source>
</evidence>
<keyword evidence="2" id="KW-0560">Oxidoreductase</keyword>
<dbReference type="InterPro" id="IPR003819">
    <property type="entry name" value="TauD/TfdA-like"/>
</dbReference>
<comment type="caution">
    <text evidence="5">The sequence shown here is derived from an EMBL/GenBank/DDBJ whole genome shotgun (WGS) entry which is preliminary data.</text>
</comment>
<proteinExistence type="predicted"/>
<dbReference type="Gene3D" id="3.60.130.10">
    <property type="entry name" value="Clavaminate synthase-like"/>
    <property type="match status" value="1"/>
</dbReference>
<dbReference type="Pfam" id="PF02668">
    <property type="entry name" value="TauD"/>
    <property type="match status" value="1"/>
</dbReference>
<organism evidence="5 6">
    <name type="scientific">Nocardia aurea</name>
    <dbReference type="NCBI Taxonomy" id="2144174"/>
    <lineage>
        <taxon>Bacteria</taxon>
        <taxon>Bacillati</taxon>
        <taxon>Actinomycetota</taxon>
        <taxon>Actinomycetes</taxon>
        <taxon>Mycobacteriales</taxon>
        <taxon>Nocardiaceae</taxon>
        <taxon>Nocardia</taxon>
    </lineage>
</organism>
<name>A0ABV3FQA8_9NOCA</name>
<gene>
    <name evidence="5" type="ORF">AB0I48_07965</name>
</gene>
<keyword evidence="3" id="KW-0408">Iron</keyword>
<protein>
    <submittedName>
        <fullName evidence="5">TauD/TfdA family dioxygenase</fullName>
    </submittedName>
</protein>
<sequence length="269" mass="29703">MTHSLSRSCPSGTDLRPFGTVITAAVPGTSLGDIAIDGLLETALSAKVVVLRGYELLGIEELESYCAAAGEILRWDFGAVLDLDVRDDPQNYLFDSGDVPFHWDGAFAAHVPSFFLFQCVTGSPAGAGGETVFCDSVTVYDEAPEELRELWRRTTVTYRTDKLAHYGGLLTSPLLGTHPATGETVIRYAEPLDPARYLNPLFLTVEGVSPEDASYVMEDLAIRLHDPKYCYTHHWDSGDIMIVENHGLLHGRNRFTGSTRRRLQRIQII</sequence>
<dbReference type="InterPro" id="IPR042098">
    <property type="entry name" value="TauD-like_sf"/>
</dbReference>
<dbReference type="SUPFAM" id="SSF51197">
    <property type="entry name" value="Clavaminate synthase-like"/>
    <property type="match status" value="1"/>
</dbReference>
<dbReference type="RefSeq" id="WP_357781325.1">
    <property type="nucleotide sequence ID" value="NZ_JBFAKC010000003.1"/>
</dbReference>
<comment type="cofactor">
    <cofactor evidence="1">
        <name>Fe(2+)</name>
        <dbReference type="ChEBI" id="CHEBI:29033"/>
    </cofactor>
</comment>